<evidence type="ECO:0000259" key="10">
    <source>
        <dbReference type="Pfam" id="PF01756"/>
    </source>
</evidence>
<dbReference type="Pfam" id="PF22924">
    <property type="entry name" value="ACOX_C_alpha1"/>
    <property type="match status" value="1"/>
</dbReference>
<accession>A0A9P6RDG5</accession>
<dbReference type="InterPro" id="IPR046373">
    <property type="entry name" value="Acyl-CoA_Oxase/DH_mid-dom_sf"/>
</dbReference>
<comment type="cofactor">
    <cofactor evidence="1">
        <name>FAD</name>
        <dbReference type="ChEBI" id="CHEBI:57692"/>
    </cofactor>
</comment>
<organism evidence="12 13">
    <name type="scientific">Dissophora globulifera</name>
    <dbReference type="NCBI Taxonomy" id="979702"/>
    <lineage>
        <taxon>Eukaryota</taxon>
        <taxon>Fungi</taxon>
        <taxon>Fungi incertae sedis</taxon>
        <taxon>Mucoromycota</taxon>
        <taxon>Mortierellomycotina</taxon>
        <taxon>Mortierellomycetes</taxon>
        <taxon>Mortierellales</taxon>
        <taxon>Mortierellaceae</taxon>
        <taxon>Dissophora</taxon>
    </lineage>
</organism>
<evidence type="ECO:0000256" key="5">
    <source>
        <dbReference type="ARBA" id="ARBA00022827"/>
    </source>
</evidence>
<dbReference type="AlphaFoldDB" id="A0A9P6RDG5"/>
<dbReference type="InterPro" id="IPR036250">
    <property type="entry name" value="AcylCo_DH-like_C"/>
</dbReference>
<dbReference type="Proteomes" id="UP000738325">
    <property type="component" value="Unassembled WGS sequence"/>
</dbReference>
<comment type="similarity">
    <text evidence="3">Belongs to the acyl-CoA oxidase family.</text>
</comment>
<dbReference type="Gene3D" id="1.20.140.10">
    <property type="entry name" value="Butyryl-CoA Dehydrogenase, subunit A, domain 3"/>
    <property type="match status" value="2"/>
</dbReference>
<evidence type="ECO:0000256" key="6">
    <source>
        <dbReference type="ARBA" id="ARBA00022832"/>
    </source>
</evidence>
<keyword evidence="6" id="KW-0276">Fatty acid metabolism</keyword>
<evidence type="ECO:0000256" key="3">
    <source>
        <dbReference type="ARBA" id="ARBA00006288"/>
    </source>
</evidence>
<evidence type="ECO:0000313" key="12">
    <source>
        <dbReference type="EMBL" id="KAG0315478.1"/>
    </source>
</evidence>
<dbReference type="SUPFAM" id="SSF56645">
    <property type="entry name" value="Acyl-CoA dehydrogenase NM domain-like"/>
    <property type="match status" value="1"/>
</dbReference>
<dbReference type="FunFam" id="1.20.140.10:FF:000013">
    <property type="entry name" value="Acyl-coenzyme A oxidase"/>
    <property type="match status" value="1"/>
</dbReference>
<dbReference type="InterPro" id="IPR055060">
    <property type="entry name" value="ACOX_C_alpha1"/>
</dbReference>
<dbReference type="EMBL" id="JAAAIP010000536">
    <property type="protein sequence ID" value="KAG0315478.1"/>
    <property type="molecule type" value="Genomic_DNA"/>
</dbReference>
<dbReference type="PANTHER" id="PTHR10909:SF250">
    <property type="entry name" value="PEROXISOMAL ACYL-COENZYME A OXIDASE 1"/>
    <property type="match status" value="1"/>
</dbReference>
<reference evidence="12" key="1">
    <citation type="journal article" date="2020" name="Fungal Divers.">
        <title>Resolving the Mortierellaceae phylogeny through synthesis of multi-gene phylogenetics and phylogenomics.</title>
        <authorList>
            <person name="Vandepol N."/>
            <person name="Liber J."/>
            <person name="Desiro A."/>
            <person name="Na H."/>
            <person name="Kennedy M."/>
            <person name="Barry K."/>
            <person name="Grigoriev I.V."/>
            <person name="Miller A.N."/>
            <person name="O'Donnell K."/>
            <person name="Stajich J.E."/>
            <person name="Bonito G."/>
        </authorList>
    </citation>
    <scope>NUCLEOTIDE SEQUENCE</scope>
    <source>
        <strain evidence="12">REB-010B</strain>
    </source>
</reference>
<keyword evidence="5" id="KW-0274">FAD</keyword>
<evidence type="ECO:0000256" key="7">
    <source>
        <dbReference type="ARBA" id="ARBA00023002"/>
    </source>
</evidence>
<protein>
    <submittedName>
        <fullName evidence="12">Peroxisomal acyl-coenzyme A oxidase 1</fullName>
    </submittedName>
</protein>
<keyword evidence="4" id="KW-0285">Flavoprotein</keyword>
<dbReference type="Pfam" id="PF01756">
    <property type="entry name" value="ACOX"/>
    <property type="match status" value="1"/>
</dbReference>
<evidence type="ECO:0000256" key="9">
    <source>
        <dbReference type="ARBA" id="ARBA00023140"/>
    </source>
</evidence>
<evidence type="ECO:0000259" key="11">
    <source>
        <dbReference type="Pfam" id="PF22924"/>
    </source>
</evidence>
<feature type="domain" description="Acyl-CoA oxidase C-alpha1" evidence="11">
    <location>
        <begin position="103"/>
        <end position="267"/>
    </location>
</feature>
<evidence type="ECO:0000256" key="2">
    <source>
        <dbReference type="ARBA" id="ARBA00004275"/>
    </source>
</evidence>
<feature type="domain" description="Acyl-CoA oxidase C-terminal" evidence="10">
    <location>
        <begin position="311"/>
        <end position="475"/>
    </location>
</feature>
<gene>
    <name evidence="12" type="primary">ACOX1_2</name>
    <name evidence="12" type="ORF">BGZ99_007440</name>
</gene>
<dbReference type="PANTHER" id="PTHR10909">
    <property type="entry name" value="ELECTRON TRANSPORT OXIDOREDUCTASE"/>
    <property type="match status" value="1"/>
</dbReference>
<dbReference type="GO" id="GO:0055088">
    <property type="term" value="P:lipid homeostasis"/>
    <property type="evidence" value="ECO:0007669"/>
    <property type="project" value="TreeGrafter"/>
</dbReference>
<dbReference type="SUPFAM" id="SSF47203">
    <property type="entry name" value="Acyl-CoA dehydrogenase C-terminal domain-like"/>
    <property type="match status" value="2"/>
</dbReference>
<dbReference type="GO" id="GO:0071949">
    <property type="term" value="F:FAD binding"/>
    <property type="evidence" value="ECO:0007669"/>
    <property type="project" value="InterPro"/>
</dbReference>
<keyword evidence="13" id="KW-1185">Reference proteome</keyword>
<proteinExistence type="inferred from homology"/>
<evidence type="ECO:0000256" key="1">
    <source>
        <dbReference type="ARBA" id="ARBA00001974"/>
    </source>
</evidence>
<name>A0A9P6RDG5_9FUNG</name>
<dbReference type="GO" id="GO:0005504">
    <property type="term" value="F:fatty acid binding"/>
    <property type="evidence" value="ECO:0007669"/>
    <property type="project" value="TreeGrafter"/>
</dbReference>
<dbReference type="GO" id="GO:0033540">
    <property type="term" value="P:fatty acid beta-oxidation using acyl-CoA oxidase"/>
    <property type="evidence" value="ECO:0007669"/>
    <property type="project" value="TreeGrafter"/>
</dbReference>
<dbReference type="GO" id="GO:0003997">
    <property type="term" value="F:acyl-CoA oxidase activity"/>
    <property type="evidence" value="ECO:0007669"/>
    <property type="project" value="InterPro"/>
</dbReference>
<evidence type="ECO:0000256" key="8">
    <source>
        <dbReference type="ARBA" id="ARBA00023098"/>
    </source>
</evidence>
<keyword evidence="7" id="KW-0560">Oxidoreductase</keyword>
<keyword evidence="8" id="KW-0443">Lipid metabolism</keyword>
<evidence type="ECO:0000256" key="4">
    <source>
        <dbReference type="ARBA" id="ARBA00022630"/>
    </source>
</evidence>
<dbReference type="InterPro" id="IPR009100">
    <property type="entry name" value="AcylCoA_DH/oxidase_NM_dom_sf"/>
</dbReference>
<comment type="subcellular location">
    <subcellularLocation>
        <location evidence="2">Peroxisome</location>
    </subcellularLocation>
</comment>
<comment type="caution">
    <text evidence="12">The sequence shown here is derived from an EMBL/GenBank/DDBJ whole genome shotgun (WGS) entry which is preliminary data.</text>
</comment>
<sequence>MKWWPGALAQTSTHCAIYARLILHGKDYGVHPFLLQIRAPGSHAPMPGIELGNLGPKIGFNTIDNGFLRVHKVRIPRQQMMMRNSSVTREGLYQPAKNAKMNYATMVAIRAGIVRDAGFALGQALTIAIRYSMVRVQGGDRIPSQQGQEVKVIDHGMQRFRLTTSLALSYAMLMTGRVMTELHKRNLKNVIQGEVGLMEQVHATSSGLKALTSDLSTAHMEDARRACGGHGYAWCGGIVDILTTSLQNVTVEGENTILHLQTSRWLLKTIMQALKTKDLSAIPEGLRSGLQGAHVLDQEKSTIVPGQPLSSETLIAAFWHREARVLQEVVTRVLKDGGGEEAMAKSQVRMVELSRTHGEGMLLRNFYEALEKDEQIIREQKGDVNKGYLPVLKRLAELHGIHRLLEQAGDFTEDGHVSRRQIVWCRERRDQLIDSLRYEIVGLVDAFDISDNQLNSAIGRYDGRVYESLYEWAKYGMSISEKGKDGGVLGFDEVMKDVLAEGRRLNGVAHPKL</sequence>
<dbReference type="Gene3D" id="2.40.110.10">
    <property type="entry name" value="Butyryl-CoA Dehydrogenase, subunit A, domain 2"/>
    <property type="match status" value="1"/>
</dbReference>
<evidence type="ECO:0000313" key="13">
    <source>
        <dbReference type="Proteomes" id="UP000738325"/>
    </source>
</evidence>
<dbReference type="GO" id="GO:0005777">
    <property type="term" value="C:peroxisome"/>
    <property type="evidence" value="ECO:0007669"/>
    <property type="project" value="UniProtKB-SubCell"/>
</dbReference>
<dbReference type="InterPro" id="IPR002655">
    <property type="entry name" value="Acyl-CoA_oxidase_C"/>
</dbReference>
<dbReference type="OrthoDB" id="538336at2759"/>
<keyword evidence="9" id="KW-0576">Peroxisome</keyword>
<dbReference type="InterPro" id="IPR012258">
    <property type="entry name" value="Acyl-CoA_oxidase"/>
</dbReference>